<organism evidence="3 4">
    <name type="scientific">Desulfofustis glycolicus DSM 9705</name>
    <dbReference type="NCBI Taxonomy" id="1121409"/>
    <lineage>
        <taxon>Bacteria</taxon>
        <taxon>Pseudomonadati</taxon>
        <taxon>Thermodesulfobacteriota</taxon>
        <taxon>Desulfobulbia</taxon>
        <taxon>Desulfobulbales</taxon>
        <taxon>Desulfocapsaceae</taxon>
        <taxon>Desulfofustis</taxon>
    </lineage>
</organism>
<dbReference type="RefSeq" id="WP_073373308.1">
    <property type="nucleotide sequence ID" value="NZ_FQXS01000002.1"/>
</dbReference>
<evidence type="ECO:0000256" key="1">
    <source>
        <dbReference type="SAM" id="MobiDB-lite"/>
    </source>
</evidence>
<reference evidence="3 4" key="1">
    <citation type="submission" date="2016-11" db="EMBL/GenBank/DDBJ databases">
        <authorList>
            <person name="Jaros S."/>
            <person name="Januszkiewicz K."/>
            <person name="Wedrychowicz H."/>
        </authorList>
    </citation>
    <scope>NUCLEOTIDE SEQUENCE [LARGE SCALE GENOMIC DNA]</scope>
    <source>
        <strain evidence="3 4">DSM 9705</strain>
    </source>
</reference>
<keyword evidence="4" id="KW-1185">Reference proteome</keyword>
<dbReference type="OrthoDB" id="9784809at2"/>
<sequence>MSEAGKIITRICQPEEVIFRQGDAGRHLYLILSGLVEIYKTIDGNRQSISRFGSGEIFGEMGELTNEPRCATATAIEEPRLILVDEYIFHNALGNNKLPILKPLTRQLVQRLQETEALLQESRHRVSQLEQQLTASRSLRSDDGRRSGR</sequence>
<dbReference type="PROSITE" id="PS50042">
    <property type="entry name" value="CNMP_BINDING_3"/>
    <property type="match status" value="1"/>
</dbReference>
<dbReference type="Pfam" id="PF00027">
    <property type="entry name" value="cNMP_binding"/>
    <property type="match status" value="1"/>
</dbReference>
<dbReference type="GO" id="GO:0003700">
    <property type="term" value="F:DNA-binding transcription factor activity"/>
    <property type="evidence" value="ECO:0007669"/>
    <property type="project" value="TreeGrafter"/>
</dbReference>
<dbReference type="STRING" id="1121409.SAMN02745124_00575"/>
<dbReference type="Proteomes" id="UP000184139">
    <property type="component" value="Unassembled WGS sequence"/>
</dbReference>
<evidence type="ECO:0000313" key="3">
    <source>
        <dbReference type="EMBL" id="SHH45137.1"/>
    </source>
</evidence>
<feature type="compositionally biased region" description="Basic and acidic residues" evidence="1">
    <location>
        <begin position="139"/>
        <end position="149"/>
    </location>
</feature>
<gene>
    <name evidence="3" type="ORF">SAMN02745124_00575</name>
</gene>
<dbReference type="EMBL" id="FQXS01000002">
    <property type="protein sequence ID" value="SHH45137.1"/>
    <property type="molecule type" value="Genomic_DNA"/>
</dbReference>
<feature type="region of interest" description="Disordered" evidence="1">
    <location>
        <begin position="129"/>
        <end position="149"/>
    </location>
</feature>
<proteinExistence type="predicted"/>
<dbReference type="PANTHER" id="PTHR24567:SF74">
    <property type="entry name" value="HTH-TYPE TRANSCRIPTIONAL REGULATOR ARCR"/>
    <property type="match status" value="1"/>
</dbReference>
<dbReference type="CDD" id="cd00038">
    <property type="entry name" value="CAP_ED"/>
    <property type="match status" value="1"/>
</dbReference>
<dbReference type="PRINTS" id="PR00103">
    <property type="entry name" value="CAMPKINASE"/>
</dbReference>
<dbReference type="InterPro" id="IPR000595">
    <property type="entry name" value="cNMP-bd_dom"/>
</dbReference>
<dbReference type="Gene3D" id="2.60.120.10">
    <property type="entry name" value="Jelly Rolls"/>
    <property type="match status" value="1"/>
</dbReference>
<dbReference type="SUPFAM" id="SSF51206">
    <property type="entry name" value="cAMP-binding domain-like"/>
    <property type="match status" value="1"/>
</dbReference>
<dbReference type="InterPro" id="IPR014710">
    <property type="entry name" value="RmlC-like_jellyroll"/>
</dbReference>
<dbReference type="AlphaFoldDB" id="A0A1M5T323"/>
<protein>
    <submittedName>
        <fullName evidence="3">Cyclic nucleotide-binding domain-containing protein</fullName>
    </submittedName>
</protein>
<name>A0A1M5T323_9BACT</name>
<dbReference type="GO" id="GO:0005829">
    <property type="term" value="C:cytosol"/>
    <property type="evidence" value="ECO:0007669"/>
    <property type="project" value="TreeGrafter"/>
</dbReference>
<accession>A0A1M5T323</accession>
<dbReference type="PANTHER" id="PTHR24567">
    <property type="entry name" value="CRP FAMILY TRANSCRIPTIONAL REGULATORY PROTEIN"/>
    <property type="match status" value="1"/>
</dbReference>
<evidence type="ECO:0000259" key="2">
    <source>
        <dbReference type="PROSITE" id="PS50042"/>
    </source>
</evidence>
<dbReference type="InterPro" id="IPR018490">
    <property type="entry name" value="cNMP-bd_dom_sf"/>
</dbReference>
<evidence type="ECO:0000313" key="4">
    <source>
        <dbReference type="Proteomes" id="UP000184139"/>
    </source>
</evidence>
<dbReference type="InterPro" id="IPR050397">
    <property type="entry name" value="Env_Response_Regulators"/>
</dbReference>
<dbReference type="SMART" id="SM00100">
    <property type="entry name" value="cNMP"/>
    <property type="match status" value="1"/>
</dbReference>
<feature type="domain" description="Cyclic nucleotide-binding" evidence="2">
    <location>
        <begin position="1"/>
        <end position="96"/>
    </location>
</feature>